<dbReference type="InterPro" id="IPR020894">
    <property type="entry name" value="Cadherin_CS"/>
</dbReference>
<dbReference type="PANTHER" id="PTHR24026:SF126">
    <property type="entry name" value="PROTOCADHERIN FAT 4"/>
    <property type="match status" value="1"/>
</dbReference>
<dbReference type="PRINTS" id="PR00205">
    <property type="entry name" value="CADHERIN"/>
</dbReference>
<keyword evidence="2" id="KW-0812">Transmembrane</keyword>
<dbReference type="InterPro" id="IPR002126">
    <property type="entry name" value="Cadherin-like_dom"/>
</dbReference>
<dbReference type="GO" id="GO:0007156">
    <property type="term" value="P:homophilic cell adhesion via plasma membrane adhesion molecules"/>
    <property type="evidence" value="ECO:0007669"/>
    <property type="project" value="InterPro"/>
</dbReference>
<dbReference type="SMART" id="SM00112">
    <property type="entry name" value="CA"/>
    <property type="match status" value="1"/>
</dbReference>
<dbReference type="PANTHER" id="PTHR24026">
    <property type="entry name" value="FAT ATYPICAL CADHERIN-RELATED"/>
    <property type="match status" value="1"/>
</dbReference>
<keyword evidence="5" id="KW-1133">Transmembrane helix</keyword>
<dbReference type="Gene3D" id="2.60.40.60">
    <property type="entry name" value="Cadherins"/>
    <property type="match status" value="2"/>
</dbReference>
<evidence type="ECO:0000256" key="4">
    <source>
        <dbReference type="ARBA" id="ARBA00022837"/>
    </source>
</evidence>
<dbReference type="CDD" id="cd11304">
    <property type="entry name" value="Cadherin_repeat"/>
    <property type="match status" value="2"/>
</dbReference>
<evidence type="ECO:0000256" key="3">
    <source>
        <dbReference type="ARBA" id="ARBA00022737"/>
    </source>
</evidence>
<evidence type="ECO:0000313" key="9">
    <source>
        <dbReference type="WBParaSite" id="ASIM_0000462301-mRNA-1"/>
    </source>
</evidence>
<keyword evidence="4 7" id="KW-0106">Calcium</keyword>
<dbReference type="Pfam" id="PF00028">
    <property type="entry name" value="Cadherin"/>
    <property type="match status" value="1"/>
</dbReference>
<accession>A0A0M3JAK2</accession>
<evidence type="ECO:0000256" key="6">
    <source>
        <dbReference type="ARBA" id="ARBA00023136"/>
    </source>
</evidence>
<evidence type="ECO:0000259" key="8">
    <source>
        <dbReference type="PROSITE" id="PS50268"/>
    </source>
</evidence>
<proteinExistence type="predicted"/>
<dbReference type="GO" id="GO:0005509">
    <property type="term" value="F:calcium ion binding"/>
    <property type="evidence" value="ECO:0007669"/>
    <property type="project" value="UniProtKB-UniRule"/>
</dbReference>
<dbReference type="WBParaSite" id="ASIM_0000462301-mRNA-1">
    <property type="protein sequence ID" value="ASIM_0000462301-mRNA-1"/>
    <property type="gene ID" value="ASIM_0000462301"/>
</dbReference>
<evidence type="ECO:0000256" key="1">
    <source>
        <dbReference type="ARBA" id="ARBA00004370"/>
    </source>
</evidence>
<organism evidence="9">
    <name type="scientific">Anisakis simplex</name>
    <name type="common">Herring worm</name>
    <dbReference type="NCBI Taxonomy" id="6269"/>
    <lineage>
        <taxon>Eukaryota</taxon>
        <taxon>Metazoa</taxon>
        <taxon>Ecdysozoa</taxon>
        <taxon>Nematoda</taxon>
        <taxon>Chromadorea</taxon>
        <taxon>Rhabditida</taxon>
        <taxon>Spirurina</taxon>
        <taxon>Ascaridomorpha</taxon>
        <taxon>Ascaridoidea</taxon>
        <taxon>Anisakidae</taxon>
        <taxon>Anisakis</taxon>
        <taxon>Anisakis simplex complex</taxon>
    </lineage>
</organism>
<keyword evidence="6" id="KW-0472">Membrane</keyword>
<dbReference type="AlphaFoldDB" id="A0A0M3JAK2"/>
<evidence type="ECO:0000256" key="5">
    <source>
        <dbReference type="ARBA" id="ARBA00022989"/>
    </source>
</evidence>
<dbReference type="PROSITE" id="PS50268">
    <property type="entry name" value="CADHERIN_2"/>
    <property type="match status" value="1"/>
</dbReference>
<dbReference type="FunFam" id="2.60.40.60:FF:000104">
    <property type="entry name" value="cadherin-23 isoform X1"/>
    <property type="match status" value="1"/>
</dbReference>
<dbReference type="SUPFAM" id="SSF49313">
    <property type="entry name" value="Cadherin-like"/>
    <property type="match status" value="2"/>
</dbReference>
<comment type="subcellular location">
    <subcellularLocation>
        <location evidence="1">Membrane</location>
    </subcellularLocation>
</comment>
<feature type="domain" description="Cadherin" evidence="8">
    <location>
        <begin position="10"/>
        <end position="111"/>
    </location>
</feature>
<evidence type="ECO:0000256" key="7">
    <source>
        <dbReference type="PROSITE-ProRule" id="PRU00043"/>
    </source>
</evidence>
<evidence type="ECO:0000256" key="2">
    <source>
        <dbReference type="ARBA" id="ARBA00022692"/>
    </source>
</evidence>
<name>A0A0M3JAK2_ANISI</name>
<reference evidence="9" key="1">
    <citation type="submission" date="2017-02" db="UniProtKB">
        <authorList>
            <consortium name="WormBaseParasite"/>
        </authorList>
    </citation>
    <scope>IDENTIFICATION</scope>
</reference>
<sequence length="164" mass="18223">LVDRAMPIFTHRIYRCHINENAPIGSTLHTVKAISNMNKQIGYILKSGDPSKRFRVDFNSGAVSVHRPLDREQCATYNLTVMAIDVTRDGVHSECTVVVTIDDINDNPPRFEMPFYEVHVSEAAHIGTQILKVTAHDPDSTVTTVSYGLNGANSSSKEVSFLMF</sequence>
<dbReference type="PROSITE" id="PS00232">
    <property type="entry name" value="CADHERIN_1"/>
    <property type="match status" value="1"/>
</dbReference>
<dbReference type="GO" id="GO:0005886">
    <property type="term" value="C:plasma membrane"/>
    <property type="evidence" value="ECO:0007669"/>
    <property type="project" value="UniProtKB-SubCell"/>
</dbReference>
<dbReference type="InterPro" id="IPR015919">
    <property type="entry name" value="Cadherin-like_sf"/>
</dbReference>
<keyword evidence="3" id="KW-0677">Repeat</keyword>
<protein>
    <submittedName>
        <fullName evidence="9">CA domain-containing protein</fullName>
    </submittedName>
</protein>